<proteinExistence type="predicted"/>
<dbReference type="Proteomes" id="UP001630127">
    <property type="component" value="Unassembled WGS sequence"/>
</dbReference>
<dbReference type="EMBL" id="JBJUIK010000004">
    <property type="protein sequence ID" value="KAL3530759.1"/>
    <property type="molecule type" value="Genomic_DNA"/>
</dbReference>
<keyword evidence="4" id="KW-1185">Reference proteome</keyword>
<feature type="domain" description="RNase H type-1" evidence="2">
    <location>
        <begin position="42"/>
        <end position="96"/>
    </location>
</feature>
<gene>
    <name evidence="3" type="ORF">ACH5RR_010081</name>
</gene>
<reference evidence="3 4" key="1">
    <citation type="submission" date="2024-11" db="EMBL/GenBank/DDBJ databases">
        <title>A near-complete genome assembly of Cinchona calisaya.</title>
        <authorList>
            <person name="Lian D.C."/>
            <person name="Zhao X.W."/>
            <person name="Wei L."/>
        </authorList>
    </citation>
    <scope>NUCLEOTIDE SEQUENCE [LARGE SCALE GENOMIC DNA]</scope>
    <source>
        <tissue evidence="3">Nenye</tissue>
    </source>
</reference>
<feature type="region of interest" description="Disordered" evidence="1">
    <location>
        <begin position="1"/>
        <end position="33"/>
    </location>
</feature>
<comment type="caution">
    <text evidence="3">The sequence shown here is derived from an EMBL/GenBank/DDBJ whole genome shotgun (WGS) entry which is preliminary data.</text>
</comment>
<dbReference type="InterPro" id="IPR002156">
    <property type="entry name" value="RNaseH_domain"/>
</dbReference>
<dbReference type="AlphaFoldDB" id="A0ABD3AG71"/>
<accession>A0ABD3AG71</accession>
<evidence type="ECO:0000313" key="3">
    <source>
        <dbReference type="EMBL" id="KAL3530759.1"/>
    </source>
</evidence>
<dbReference type="InterPro" id="IPR052929">
    <property type="entry name" value="RNase_H-like_EbsB-rel"/>
</dbReference>
<evidence type="ECO:0000256" key="1">
    <source>
        <dbReference type="SAM" id="MobiDB-lite"/>
    </source>
</evidence>
<feature type="compositionally biased region" description="Low complexity" evidence="1">
    <location>
        <begin position="18"/>
        <end position="33"/>
    </location>
</feature>
<protein>
    <recommendedName>
        <fullName evidence="2">RNase H type-1 domain-containing protein</fullName>
    </recommendedName>
</protein>
<dbReference type="Pfam" id="PF13456">
    <property type="entry name" value="RVT_3"/>
    <property type="match status" value="1"/>
</dbReference>
<dbReference type="PANTHER" id="PTHR47074:SF11">
    <property type="entry name" value="REVERSE TRANSCRIPTASE-LIKE PROTEIN"/>
    <property type="match status" value="1"/>
</dbReference>
<evidence type="ECO:0000259" key="2">
    <source>
        <dbReference type="Pfam" id="PF13456"/>
    </source>
</evidence>
<sequence length="99" mass="11135">MQEWNEYNEATKEEKSNPENNINNPPPQIRWNPPTDAEIIINTDAATCNSTNKTGLGIVARNKQGHLLAIWAIPIQQCLKVEIAEAQALRLAMIRAKEE</sequence>
<dbReference type="PANTHER" id="PTHR47074">
    <property type="entry name" value="BNAC02G40300D PROTEIN"/>
    <property type="match status" value="1"/>
</dbReference>
<evidence type="ECO:0000313" key="4">
    <source>
        <dbReference type="Proteomes" id="UP001630127"/>
    </source>
</evidence>
<name>A0ABD3AG71_9GENT</name>
<organism evidence="3 4">
    <name type="scientific">Cinchona calisaya</name>
    <dbReference type="NCBI Taxonomy" id="153742"/>
    <lineage>
        <taxon>Eukaryota</taxon>
        <taxon>Viridiplantae</taxon>
        <taxon>Streptophyta</taxon>
        <taxon>Embryophyta</taxon>
        <taxon>Tracheophyta</taxon>
        <taxon>Spermatophyta</taxon>
        <taxon>Magnoliopsida</taxon>
        <taxon>eudicotyledons</taxon>
        <taxon>Gunneridae</taxon>
        <taxon>Pentapetalae</taxon>
        <taxon>asterids</taxon>
        <taxon>lamiids</taxon>
        <taxon>Gentianales</taxon>
        <taxon>Rubiaceae</taxon>
        <taxon>Cinchonoideae</taxon>
        <taxon>Cinchoneae</taxon>
        <taxon>Cinchona</taxon>
    </lineage>
</organism>